<feature type="coiled-coil region" evidence="1">
    <location>
        <begin position="469"/>
        <end position="553"/>
    </location>
</feature>
<sequence>MASAHRLAHLVDSEESMRRFRAKYLVPDNVRLRYFSSRNLPPLNGDEILVSVMSVVEGGVRFPLHPLLIDFLQTVNGCPDQMSVNVFRLVMGVVALNRLLGTNLGVREILHLYSYVYPKSDSETSCSLKAKKVNTKLVTAMPSSNKGFDNDWLVVSGNWYSGSSRCRNMFGHPAASRLSVPANAVNLEDIKKVLKSNIYVDRYGNPRAASLLLGYSPLVRNFLEGPTIPRSQETPVEPTVFYVAQPAAADQTADIPEFIPTGEVSEMAPPVDVFDLSKRKKESSSSKGKEKEKEKEKEKQKQKEKEKPEAPPRRSRRVIYETATPSQQKEGAKLSSGKQSEQVVLPRIEEEIESEQAEELVRRPKRARAAAEQTELPGSSSVSNVWVPKMAVAGDPITTAHTVFETTDVEFSARVAQAITRASCLPGDSQIWDQMSSGRIFRHISRGLVMAAQGVHAAEARVTGLHQAVKDKEEQIVGLNQTMKEKDAEHEKVVSDVMATAAENYGKLEKRLHEATNKLKDAEEKVRSESEQRAKAEAELAPLHDRIRRLESECCQSIEKARIDGIREGKAEGEQKILDEVADQLELVYNRSFRDGWKAALTKAGTPTTSDLFLRENTPLPFPQVDLKASDDEAEEGEGGERKEEVVEELGGSEIVPILISTDDMPAPIPTVLLDPTPSQTEEPSAQEEAAPLVSAPPDSVPPSS</sequence>
<gene>
    <name evidence="3" type="ORF">FSB_LOCUS35515</name>
</gene>
<dbReference type="EMBL" id="OIVN01002940">
    <property type="protein sequence ID" value="SPD07633.1"/>
    <property type="molecule type" value="Genomic_DNA"/>
</dbReference>
<evidence type="ECO:0000256" key="1">
    <source>
        <dbReference type="SAM" id="Coils"/>
    </source>
</evidence>
<protein>
    <submittedName>
        <fullName evidence="3">Uncharacterized protein</fullName>
    </submittedName>
</protein>
<reference evidence="3" key="1">
    <citation type="submission" date="2018-02" db="EMBL/GenBank/DDBJ databases">
        <authorList>
            <person name="Cohen D.B."/>
            <person name="Kent A.D."/>
        </authorList>
    </citation>
    <scope>NUCLEOTIDE SEQUENCE</scope>
</reference>
<feature type="region of interest" description="Disordered" evidence="2">
    <location>
        <begin position="621"/>
        <end position="705"/>
    </location>
</feature>
<dbReference type="Gene3D" id="1.20.5.170">
    <property type="match status" value="1"/>
</dbReference>
<keyword evidence="1" id="KW-0175">Coiled coil</keyword>
<name>A0A2N9H769_FAGSY</name>
<accession>A0A2N9H769</accession>
<feature type="region of interest" description="Disordered" evidence="2">
    <location>
        <begin position="260"/>
        <end position="380"/>
    </location>
</feature>
<organism evidence="3">
    <name type="scientific">Fagus sylvatica</name>
    <name type="common">Beechnut</name>
    <dbReference type="NCBI Taxonomy" id="28930"/>
    <lineage>
        <taxon>Eukaryota</taxon>
        <taxon>Viridiplantae</taxon>
        <taxon>Streptophyta</taxon>
        <taxon>Embryophyta</taxon>
        <taxon>Tracheophyta</taxon>
        <taxon>Spermatophyta</taxon>
        <taxon>Magnoliopsida</taxon>
        <taxon>eudicotyledons</taxon>
        <taxon>Gunneridae</taxon>
        <taxon>Pentapetalae</taxon>
        <taxon>rosids</taxon>
        <taxon>fabids</taxon>
        <taxon>Fagales</taxon>
        <taxon>Fagaceae</taxon>
        <taxon>Fagus</taxon>
    </lineage>
</organism>
<evidence type="ECO:0000313" key="3">
    <source>
        <dbReference type="EMBL" id="SPD07633.1"/>
    </source>
</evidence>
<feature type="compositionally biased region" description="Basic and acidic residues" evidence="2">
    <location>
        <begin position="282"/>
        <end position="312"/>
    </location>
</feature>
<proteinExistence type="predicted"/>
<dbReference type="AlphaFoldDB" id="A0A2N9H769"/>
<evidence type="ECO:0000256" key="2">
    <source>
        <dbReference type="SAM" id="MobiDB-lite"/>
    </source>
</evidence>